<dbReference type="PANTHER" id="PTHR11647:SF1">
    <property type="entry name" value="COLLAPSIN RESPONSE MEDIATOR PROTEIN"/>
    <property type="match status" value="1"/>
</dbReference>
<dbReference type="Gene3D" id="3.20.20.140">
    <property type="entry name" value="Metal-dependent hydrolases"/>
    <property type="match status" value="1"/>
</dbReference>
<dbReference type="InterPro" id="IPR011778">
    <property type="entry name" value="Hydantoinase/dihydroPyrase"/>
</dbReference>
<dbReference type="FunFam" id="3.20.20.140:FF:000076">
    <property type="entry name" value="Dihydropyrimidinase like 2"/>
    <property type="match status" value="1"/>
</dbReference>
<evidence type="ECO:0000256" key="2">
    <source>
        <dbReference type="ARBA" id="ARBA00008829"/>
    </source>
</evidence>
<dbReference type="InterPro" id="IPR050378">
    <property type="entry name" value="Metallo-dep_Hydrolases_sf"/>
</dbReference>
<dbReference type="STRING" id="1307839.L21SP5_02727"/>
<dbReference type="KEGG" id="blq:L21SP5_02727"/>
<dbReference type="InterPro" id="IPR011059">
    <property type="entry name" value="Metal-dep_hydrolase_composite"/>
</dbReference>
<dbReference type="GO" id="GO:0016812">
    <property type="term" value="F:hydrolase activity, acting on carbon-nitrogen (but not peptide) bonds, in cyclic amides"/>
    <property type="evidence" value="ECO:0007669"/>
    <property type="project" value="TreeGrafter"/>
</dbReference>
<evidence type="ECO:0000313" key="7">
    <source>
        <dbReference type="EMBL" id="ALO16350.1"/>
    </source>
</evidence>
<dbReference type="NCBIfam" id="TIGR02033">
    <property type="entry name" value="D-hydantoinase"/>
    <property type="match status" value="1"/>
</dbReference>
<dbReference type="SUPFAM" id="SSF51338">
    <property type="entry name" value="Composite domain of metallo-dependent hydrolases"/>
    <property type="match status" value="2"/>
</dbReference>
<keyword evidence="8" id="KW-1185">Reference proteome</keyword>
<dbReference type="EMBL" id="CP013118">
    <property type="protein sequence ID" value="ALO16350.1"/>
    <property type="molecule type" value="Genomic_DNA"/>
</dbReference>
<dbReference type="Pfam" id="PF01979">
    <property type="entry name" value="Amidohydro_1"/>
    <property type="match status" value="1"/>
</dbReference>
<dbReference type="GO" id="GO:0005829">
    <property type="term" value="C:cytosol"/>
    <property type="evidence" value="ECO:0007669"/>
    <property type="project" value="TreeGrafter"/>
</dbReference>
<feature type="domain" description="Amidohydrolase-related" evidence="6">
    <location>
        <begin position="48"/>
        <end position="433"/>
    </location>
</feature>
<dbReference type="Proteomes" id="UP000064893">
    <property type="component" value="Chromosome"/>
</dbReference>
<evidence type="ECO:0000256" key="4">
    <source>
        <dbReference type="ARBA" id="ARBA00022801"/>
    </source>
</evidence>
<dbReference type="GO" id="GO:0046872">
    <property type="term" value="F:metal ion binding"/>
    <property type="evidence" value="ECO:0007669"/>
    <property type="project" value="UniProtKB-KW"/>
</dbReference>
<comment type="cofactor">
    <cofactor evidence="1">
        <name>Zn(2+)</name>
        <dbReference type="ChEBI" id="CHEBI:29105"/>
    </cofactor>
</comment>
<keyword evidence="3" id="KW-0479">Metal-binding</keyword>
<comment type="similarity">
    <text evidence="2">Belongs to the metallo-dependent hydrolases superfamily. Hydantoinase/dihydropyrimidinase family.</text>
</comment>
<dbReference type="RefSeq" id="WP_057953732.1">
    <property type="nucleotide sequence ID" value="NZ_CP013118.1"/>
</dbReference>
<evidence type="ECO:0000256" key="1">
    <source>
        <dbReference type="ARBA" id="ARBA00001947"/>
    </source>
</evidence>
<name>A0A0S2I224_9BACT</name>
<evidence type="ECO:0000259" key="6">
    <source>
        <dbReference type="Pfam" id="PF01979"/>
    </source>
</evidence>
<dbReference type="EC" id="3.5.2.-" evidence="7"/>
<organism evidence="7 8">
    <name type="scientific">Salinivirga cyanobacteriivorans</name>
    <dbReference type="NCBI Taxonomy" id="1307839"/>
    <lineage>
        <taxon>Bacteria</taxon>
        <taxon>Pseudomonadati</taxon>
        <taxon>Bacteroidota</taxon>
        <taxon>Bacteroidia</taxon>
        <taxon>Bacteroidales</taxon>
        <taxon>Salinivirgaceae</taxon>
        <taxon>Salinivirga</taxon>
    </lineage>
</organism>
<dbReference type="CDD" id="cd01314">
    <property type="entry name" value="D-HYD"/>
    <property type="match status" value="1"/>
</dbReference>
<gene>
    <name evidence="7" type="ORF">L21SP5_02727</name>
</gene>
<comment type="PTM">
    <text evidence="5">Carbamylation allows a single lysine to coordinate two divalent metal cations.</text>
</comment>
<feature type="modified residue" description="N6-carboxylysine" evidence="5">
    <location>
        <position position="147"/>
    </location>
</feature>
<evidence type="ECO:0000256" key="5">
    <source>
        <dbReference type="PIRSR" id="PIRSR611778-50"/>
    </source>
</evidence>
<dbReference type="InterPro" id="IPR006680">
    <property type="entry name" value="Amidohydro-rel"/>
</dbReference>
<dbReference type="PANTHER" id="PTHR11647">
    <property type="entry name" value="HYDRANTOINASE/DIHYDROPYRIMIDINASE FAMILY MEMBER"/>
    <property type="match status" value="1"/>
</dbReference>
<accession>A0A0S2I224</accession>
<dbReference type="SUPFAM" id="SSF51556">
    <property type="entry name" value="Metallo-dependent hydrolases"/>
    <property type="match status" value="1"/>
</dbReference>
<reference evidence="7 8" key="1">
    <citation type="submission" date="2015-11" db="EMBL/GenBank/DDBJ databases">
        <title>Description and complete genome sequence of a novel strain predominating in hypersaline microbial mats and representing a new family of the Bacteriodetes phylum.</title>
        <authorList>
            <person name="Spring S."/>
            <person name="Bunk B."/>
            <person name="Sproer C."/>
            <person name="Klenk H.-P."/>
        </authorList>
    </citation>
    <scope>NUCLEOTIDE SEQUENCE [LARGE SCALE GENOMIC DNA]</scope>
    <source>
        <strain evidence="7 8">L21-Spi-D4</strain>
    </source>
</reference>
<dbReference type="OrthoDB" id="9765462at2"/>
<evidence type="ECO:0000313" key="8">
    <source>
        <dbReference type="Proteomes" id="UP000064893"/>
    </source>
</evidence>
<protein>
    <submittedName>
        <fullName evidence="7">D-hydantoinase</fullName>
        <ecNumber evidence="7">3.5.2.-</ecNumber>
    </submittedName>
</protein>
<proteinExistence type="inferred from homology"/>
<dbReference type="InterPro" id="IPR032466">
    <property type="entry name" value="Metal_Hydrolase"/>
</dbReference>
<dbReference type="Gene3D" id="2.30.40.10">
    <property type="entry name" value="Urease, subunit C, domain 1"/>
    <property type="match status" value="1"/>
</dbReference>
<evidence type="ECO:0000256" key="3">
    <source>
        <dbReference type="ARBA" id="ARBA00022723"/>
    </source>
</evidence>
<dbReference type="AlphaFoldDB" id="A0A0S2I224"/>
<keyword evidence="4 7" id="KW-0378">Hydrolase</keyword>
<sequence length="456" mass="49713">MITRIAGGTLVTSKSMQVTDVWIKDDKVMHVGAGDFHAEETIDASGLYLLPGGVDPHVHMQLPTPAGPSSDTFYTGSVAALHGGTTTIIDFVTPQPGQSLVDALEARMQEAESSLIDYSFHISPIEWRDTTAEEIEACFKRGITSFKIYMAYKQAVGLEDNEVERVLQTVGRLGGMITVHAEMGDEIDALRDQSAAAGKLEPDAHRATRPNHTEADAVKKVIDMAADASCPLYVVHVSTHESMEHIRNAQAKGQQVIAETCPHYLLLDESKYAGTFEETVKYVLSPPLRTEADQKALWHALKDGDISTIGTDHCPFTLAQKSAGKDDFRKIPNGAGGVEHRIALLYTYGVLPEKISFQKMVDVASAQPAKIFGLYPKKGEIKAGSDADLLVWDPNTESVISSKNHHQNSDLNIYEKFTSVGNAKWVIRSGEVVIADGELIDSGVTGKFLKRKNILI</sequence>